<name>A0ABR9KXW1_9ACTN</name>
<comment type="caution">
    <text evidence="2">The sequence shown here is derived from an EMBL/GenBank/DDBJ whole genome shotgun (WGS) entry which is preliminary data.</text>
</comment>
<gene>
    <name evidence="2" type="ORF">H4W81_009478</name>
</gene>
<feature type="transmembrane region" description="Helical" evidence="1">
    <location>
        <begin position="64"/>
        <end position="86"/>
    </location>
</feature>
<sequence>MNDSKGKTGFFADFARLLRLLAQSWRSAGISTRRISVVMWCVGLVLIVVGVGGDLRGAWSSVPFVTNLLTSVTAFFFAVPVALLILHDVSHRMTERAERRAAIALFSESVKQLQEFVCRLPPAETPFSPASDDPPLKKFLDAARFRAAGMPETTGPEAAQALQEAIDQWRHDPVHVGFAEYVGEVRRELIRLRDVVRPRFVQLDLGWSLDTLLEDLLPLAERMLRRLRHTDWSNDAEPYIQLLAERTNVLPSDPGLARLSLLLREAMNIHMNLSEFTHKLRKFVLHAEARLRELPPL</sequence>
<organism evidence="2 3">
    <name type="scientific">Nonomuraea africana</name>
    <dbReference type="NCBI Taxonomy" id="46171"/>
    <lineage>
        <taxon>Bacteria</taxon>
        <taxon>Bacillati</taxon>
        <taxon>Actinomycetota</taxon>
        <taxon>Actinomycetes</taxon>
        <taxon>Streptosporangiales</taxon>
        <taxon>Streptosporangiaceae</taxon>
        <taxon>Nonomuraea</taxon>
    </lineage>
</organism>
<accession>A0ABR9KXW1</accession>
<keyword evidence="1" id="KW-1133">Transmembrane helix</keyword>
<evidence type="ECO:0008006" key="4">
    <source>
        <dbReference type="Google" id="ProtNLM"/>
    </source>
</evidence>
<feature type="transmembrane region" description="Helical" evidence="1">
    <location>
        <begin position="35"/>
        <end position="52"/>
    </location>
</feature>
<evidence type="ECO:0000256" key="1">
    <source>
        <dbReference type="SAM" id="Phobius"/>
    </source>
</evidence>
<proteinExistence type="predicted"/>
<protein>
    <recommendedName>
        <fullName evidence="4">DUF4239 domain-containing protein</fullName>
    </recommendedName>
</protein>
<keyword evidence="3" id="KW-1185">Reference proteome</keyword>
<dbReference type="EMBL" id="JADBEF010000002">
    <property type="protein sequence ID" value="MBE1566606.1"/>
    <property type="molecule type" value="Genomic_DNA"/>
</dbReference>
<keyword evidence="1" id="KW-0472">Membrane</keyword>
<dbReference type="Proteomes" id="UP000661607">
    <property type="component" value="Unassembled WGS sequence"/>
</dbReference>
<dbReference type="RefSeq" id="WP_192781606.1">
    <property type="nucleotide sequence ID" value="NZ_BAAASY010000032.1"/>
</dbReference>
<evidence type="ECO:0000313" key="3">
    <source>
        <dbReference type="Proteomes" id="UP000661607"/>
    </source>
</evidence>
<evidence type="ECO:0000313" key="2">
    <source>
        <dbReference type="EMBL" id="MBE1566606.1"/>
    </source>
</evidence>
<keyword evidence="1" id="KW-0812">Transmembrane</keyword>
<reference evidence="2 3" key="1">
    <citation type="submission" date="2020-10" db="EMBL/GenBank/DDBJ databases">
        <title>Sequencing the genomes of 1000 actinobacteria strains.</title>
        <authorList>
            <person name="Klenk H.-P."/>
        </authorList>
    </citation>
    <scope>NUCLEOTIDE SEQUENCE [LARGE SCALE GENOMIC DNA]</scope>
    <source>
        <strain evidence="2 3">DSM 43748</strain>
    </source>
</reference>